<evidence type="ECO:0000313" key="3">
    <source>
        <dbReference type="Proteomes" id="UP000504636"/>
    </source>
</evidence>
<feature type="compositionally biased region" description="Polar residues" evidence="1">
    <location>
        <begin position="1"/>
        <end position="14"/>
    </location>
</feature>
<accession>A0A6A6YUK1</accession>
<dbReference type="GeneID" id="54466130"/>
<dbReference type="RefSeq" id="XP_033579027.1">
    <property type="nucleotide sequence ID" value="XM_033725237.1"/>
</dbReference>
<dbReference type="EMBL" id="MU003697">
    <property type="protein sequence ID" value="KAF2812063.1"/>
    <property type="molecule type" value="Genomic_DNA"/>
</dbReference>
<keyword evidence="3" id="KW-1185">Reference proteome</keyword>
<feature type="region of interest" description="Disordered" evidence="1">
    <location>
        <begin position="1"/>
        <end position="139"/>
    </location>
</feature>
<protein>
    <submittedName>
        <fullName evidence="2 4">Uncharacterized protein</fullName>
    </submittedName>
</protein>
<reference evidence="4" key="2">
    <citation type="submission" date="2020-04" db="EMBL/GenBank/DDBJ databases">
        <authorList>
            <consortium name="NCBI Genome Project"/>
        </authorList>
    </citation>
    <scope>NUCLEOTIDE SEQUENCE</scope>
    <source>
        <strain evidence="4">CBS 304.34</strain>
    </source>
</reference>
<gene>
    <name evidence="2 4" type="ORF">BDZ99DRAFT_517932</name>
</gene>
<reference evidence="2 4" key="1">
    <citation type="journal article" date="2020" name="Stud. Mycol.">
        <title>101 Dothideomycetes genomes: a test case for predicting lifestyles and emergence of pathogens.</title>
        <authorList>
            <person name="Haridas S."/>
            <person name="Albert R."/>
            <person name="Binder M."/>
            <person name="Bloem J."/>
            <person name="Labutti K."/>
            <person name="Salamov A."/>
            <person name="Andreopoulos B."/>
            <person name="Baker S."/>
            <person name="Barry K."/>
            <person name="Bills G."/>
            <person name="Bluhm B."/>
            <person name="Cannon C."/>
            <person name="Castanera R."/>
            <person name="Culley D."/>
            <person name="Daum C."/>
            <person name="Ezra D."/>
            <person name="Gonzalez J."/>
            <person name="Henrissat B."/>
            <person name="Kuo A."/>
            <person name="Liang C."/>
            <person name="Lipzen A."/>
            <person name="Lutzoni F."/>
            <person name="Magnuson J."/>
            <person name="Mondo S."/>
            <person name="Nolan M."/>
            <person name="Ohm R."/>
            <person name="Pangilinan J."/>
            <person name="Park H.-J."/>
            <person name="Ramirez L."/>
            <person name="Alfaro M."/>
            <person name="Sun H."/>
            <person name="Tritt A."/>
            <person name="Yoshinaga Y."/>
            <person name="Zwiers L.-H."/>
            <person name="Turgeon B."/>
            <person name="Goodwin S."/>
            <person name="Spatafora J."/>
            <person name="Crous P."/>
            <person name="Grigoriev I."/>
        </authorList>
    </citation>
    <scope>NUCLEOTIDE SEQUENCE</scope>
    <source>
        <strain evidence="2 4">CBS 304.34</strain>
    </source>
</reference>
<proteinExistence type="predicted"/>
<evidence type="ECO:0000313" key="4">
    <source>
        <dbReference type="RefSeq" id="XP_033579027.1"/>
    </source>
</evidence>
<feature type="compositionally biased region" description="Pro residues" evidence="1">
    <location>
        <begin position="193"/>
        <end position="206"/>
    </location>
</feature>
<reference evidence="4" key="3">
    <citation type="submission" date="2025-04" db="UniProtKB">
        <authorList>
            <consortium name="RefSeq"/>
        </authorList>
    </citation>
    <scope>IDENTIFICATION</scope>
    <source>
        <strain evidence="4">CBS 304.34</strain>
    </source>
</reference>
<name>A0A6A6YUK1_9PEZI</name>
<feature type="region of interest" description="Disordered" evidence="1">
    <location>
        <begin position="253"/>
        <end position="370"/>
    </location>
</feature>
<evidence type="ECO:0000313" key="2">
    <source>
        <dbReference type="EMBL" id="KAF2812063.1"/>
    </source>
</evidence>
<feature type="compositionally biased region" description="Polar residues" evidence="1">
    <location>
        <begin position="267"/>
        <end position="280"/>
    </location>
</feature>
<feature type="compositionally biased region" description="Basic and acidic residues" evidence="1">
    <location>
        <begin position="331"/>
        <end position="340"/>
    </location>
</feature>
<feature type="compositionally biased region" description="Pro residues" evidence="1">
    <location>
        <begin position="219"/>
        <end position="229"/>
    </location>
</feature>
<feature type="region of interest" description="Disordered" evidence="1">
    <location>
        <begin position="174"/>
        <end position="230"/>
    </location>
</feature>
<evidence type="ECO:0000256" key="1">
    <source>
        <dbReference type="SAM" id="MobiDB-lite"/>
    </source>
</evidence>
<dbReference type="OrthoDB" id="10621306at2759"/>
<dbReference type="AlphaFoldDB" id="A0A6A6YUK1"/>
<sequence length="427" mass="47095">MTFPSSSKNVSSHIPPSLAMVPNDLPDFASRFPCADYKSHPRNLQHKNCSGRLDSWDVLTDMPSPSQNKRKSTASPRECATFPSLTSPRARAPTPEPTKRLRSPSYESSNSLEDAPIPSLIPRRATPSVPEPTKRFRTRSPVRYEERAYSREYSPSSLACSCFPLTSSRVGIDIPVPTQRSRPVRYEERPSSPEYPPFSPISPSPAPHDERAYSLEYPPFSPMSSPSPVPREELAYPWGIPDIVPSIETSTLHSQNFEPRGAGVRTSPIQGGSAWSSIEISDTERSSHTLEGDIVPSREEASYSPFDTRAPHDGAAHTLAPRVRTSTAERVGGEEVRDSEGLAYTPAKRQVEEDDAVEAGGVGDAAASERGAFPAFVDATSREKEMRKPIEESDGRLALLQALMENERKVRAKAWEMYEDVMGEGVR</sequence>
<feature type="compositionally biased region" description="Basic and acidic residues" evidence="1">
    <location>
        <begin position="282"/>
        <end position="301"/>
    </location>
</feature>
<organism evidence="2">
    <name type="scientific">Mytilinidion resinicola</name>
    <dbReference type="NCBI Taxonomy" id="574789"/>
    <lineage>
        <taxon>Eukaryota</taxon>
        <taxon>Fungi</taxon>
        <taxon>Dikarya</taxon>
        <taxon>Ascomycota</taxon>
        <taxon>Pezizomycotina</taxon>
        <taxon>Dothideomycetes</taxon>
        <taxon>Pleosporomycetidae</taxon>
        <taxon>Mytilinidiales</taxon>
        <taxon>Mytilinidiaceae</taxon>
        <taxon>Mytilinidion</taxon>
    </lineage>
</organism>
<dbReference type="Proteomes" id="UP000504636">
    <property type="component" value="Unplaced"/>
</dbReference>